<keyword evidence="2" id="KW-1185">Reference proteome</keyword>
<proteinExistence type="predicted"/>
<dbReference type="EMBL" id="JAWCUA010000007">
    <property type="protein sequence ID" value="MDU0113273.1"/>
    <property type="molecule type" value="Genomic_DNA"/>
</dbReference>
<dbReference type="Gene3D" id="3.30.2310.20">
    <property type="entry name" value="RelE-like"/>
    <property type="match status" value="1"/>
</dbReference>
<reference evidence="1 2" key="1">
    <citation type="submission" date="2023-10" db="EMBL/GenBank/DDBJ databases">
        <title>Psychrosphaera aquimaarina strain SW33 isolated from seawater.</title>
        <authorList>
            <person name="Bayburt H."/>
            <person name="Kim J.M."/>
            <person name="Choi B.J."/>
            <person name="Jeon C.O."/>
        </authorList>
    </citation>
    <scope>NUCLEOTIDE SEQUENCE [LARGE SCALE GENOMIC DNA]</scope>
    <source>
        <strain evidence="1 2">KCTC 52743</strain>
    </source>
</reference>
<dbReference type="PANTHER" id="PTHR40266">
    <property type="entry name" value="TOXIN HIGB-1"/>
    <property type="match status" value="1"/>
</dbReference>
<dbReference type="InterPro" id="IPR007711">
    <property type="entry name" value="HigB-1"/>
</dbReference>
<dbReference type="RefSeq" id="WP_315946887.1">
    <property type="nucleotide sequence ID" value="NZ_JAWCUA010000007.1"/>
</dbReference>
<evidence type="ECO:0000313" key="2">
    <source>
        <dbReference type="Proteomes" id="UP001257914"/>
    </source>
</evidence>
<dbReference type="PANTHER" id="PTHR40266:SF2">
    <property type="entry name" value="TOXIN HIGB-1"/>
    <property type="match status" value="1"/>
</dbReference>
<dbReference type="Proteomes" id="UP001257914">
    <property type="component" value="Unassembled WGS sequence"/>
</dbReference>
<organism evidence="1 2">
    <name type="scientific">Psychrosphaera aquimarina</name>
    <dbReference type="NCBI Taxonomy" id="2044854"/>
    <lineage>
        <taxon>Bacteria</taxon>
        <taxon>Pseudomonadati</taxon>
        <taxon>Pseudomonadota</taxon>
        <taxon>Gammaproteobacteria</taxon>
        <taxon>Alteromonadales</taxon>
        <taxon>Pseudoalteromonadaceae</taxon>
        <taxon>Psychrosphaera</taxon>
    </lineage>
</organism>
<dbReference type="SUPFAM" id="SSF143011">
    <property type="entry name" value="RelE-like"/>
    <property type="match status" value="1"/>
</dbReference>
<name>A0ABU3R1V4_9GAMM</name>
<protein>
    <submittedName>
        <fullName evidence="1">Type II toxin-antitoxin system RelE/ParE family toxin</fullName>
    </submittedName>
</protein>
<dbReference type="Pfam" id="PF05015">
    <property type="entry name" value="HigB-like_toxin"/>
    <property type="match status" value="1"/>
</dbReference>
<dbReference type="InterPro" id="IPR035093">
    <property type="entry name" value="RelE/ParE_toxin_dom_sf"/>
</dbReference>
<accession>A0ABU3R1V4</accession>
<evidence type="ECO:0000313" key="1">
    <source>
        <dbReference type="EMBL" id="MDU0113273.1"/>
    </source>
</evidence>
<comment type="caution">
    <text evidence="1">The sequence shown here is derived from an EMBL/GenBank/DDBJ whole genome shotgun (WGS) entry which is preliminary data.</text>
</comment>
<sequence length="101" mass="11667">MAIKSFTHKGLEELYVNGDSPRINNQHHKVLLKYMDAINASHHPKDLKAIYRHKFSIKKGSGDGVYSLEVNGNFRLTFQIEDYGAVFLDYQDYHGKQIRAK</sequence>
<gene>
    <name evidence="1" type="ORF">RT723_09755</name>
</gene>